<accession>A0ABN4SCA4</accession>
<name>A0ABN4SCA4_9BURK</name>
<reference evidence="1 2" key="1">
    <citation type="submission" date="2016-09" db="EMBL/GenBank/DDBJ databases">
        <title>Complete genome sequence of Deltia acidovorans CM13 isolated from murine proximal colonic tissue.</title>
        <authorList>
            <person name="Saffarian A."/>
        </authorList>
    </citation>
    <scope>NUCLEOTIDE SEQUENCE [LARGE SCALE GENOMIC DNA]</scope>
    <source>
        <strain evidence="1 2">CM13</strain>
    </source>
</reference>
<dbReference type="EMBL" id="CP017420">
    <property type="protein sequence ID" value="AOV01013.1"/>
    <property type="molecule type" value="Genomic_DNA"/>
</dbReference>
<keyword evidence="2" id="KW-1185">Reference proteome</keyword>
<proteinExistence type="predicted"/>
<sequence>MSIRNKDGIKAQIASDPAIGVHAVLSLHAGDDQAGHVACLKLLQQIGACKGAWAVFFEHNLTAVQLQFGCELGQWAAWANGRSHGTDVTSQKNWRSRTAGLFHQGVDGVQHLGAAPHGFRASDQADLNIED</sequence>
<organism evidence="1 2">
    <name type="scientific">Delftia tsuruhatensis</name>
    <dbReference type="NCBI Taxonomy" id="180282"/>
    <lineage>
        <taxon>Bacteria</taxon>
        <taxon>Pseudomonadati</taxon>
        <taxon>Pseudomonadota</taxon>
        <taxon>Betaproteobacteria</taxon>
        <taxon>Burkholderiales</taxon>
        <taxon>Comamonadaceae</taxon>
        <taxon>Delftia</taxon>
    </lineage>
</organism>
<gene>
    <name evidence="1" type="ORF">BI380_06390</name>
</gene>
<protein>
    <submittedName>
        <fullName evidence="1">Uncharacterized protein</fullName>
    </submittedName>
</protein>
<dbReference type="Proteomes" id="UP000095607">
    <property type="component" value="Chromosome"/>
</dbReference>
<evidence type="ECO:0000313" key="1">
    <source>
        <dbReference type="EMBL" id="AOV01013.1"/>
    </source>
</evidence>
<evidence type="ECO:0000313" key="2">
    <source>
        <dbReference type="Proteomes" id="UP000095607"/>
    </source>
</evidence>